<keyword evidence="5" id="KW-1185">Reference proteome</keyword>
<dbReference type="Gene3D" id="3.90.25.10">
    <property type="entry name" value="UDP-galactose 4-epimerase, domain 1"/>
    <property type="match status" value="1"/>
</dbReference>
<reference evidence="4 5" key="1">
    <citation type="submission" date="2024-07" db="EMBL/GenBank/DDBJ databases">
        <title>Draft sequence of the Neodothiora populina.</title>
        <authorList>
            <person name="Drown D.D."/>
            <person name="Schuette U.S."/>
            <person name="Buechlein A.B."/>
            <person name="Rusch D.R."/>
            <person name="Winton L.W."/>
            <person name="Adams G.A."/>
        </authorList>
    </citation>
    <scope>NUCLEOTIDE SEQUENCE [LARGE SCALE GENOMIC DNA]</scope>
    <source>
        <strain evidence="4 5">CPC 39397</strain>
    </source>
</reference>
<comment type="similarity">
    <text evidence="1">Belongs to the NmrA-type oxidoreductase family.</text>
</comment>
<dbReference type="Pfam" id="PF05368">
    <property type="entry name" value="NmrA"/>
    <property type="match status" value="1"/>
</dbReference>
<dbReference type="InterPro" id="IPR008030">
    <property type="entry name" value="NmrA-like"/>
</dbReference>
<dbReference type="GeneID" id="95979138"/>
<evidence type="ECO:0000256" key="2">
    <source>
        <dbReference type="ARBA" id="ARBA00022857"/>
    </source>
</evidence>
<dbReference type="SUPFAM" id="SSF51735">
    <property type="entry name" value="NAD(P)-binding Rossmann-fold domains"/>
    <property type="match status" value="1"/>
</dbReference>
<dbReference type="Gene3D" id="3.40.50.720">
    <property type="entry name" value="NAD(P)-binding Rossmann-like Domain"/>
    <property type="match status" value="1"/>
</dbReference>
<evidence type="ECO:0000313" key="4">
    <source>
        <dbReference type="EMBL" id="KAL1306778.1"/>
    </source>
</evidence>
<dbReference type="Proteomes" id="UP001562354">
    <property type="component" value="Unassembled WGS sequence"/>
</dbReference>
<dbReference type="InterPro" id="IPR051164">
    <property type="entry name" value="NmrA-like_oxidored"/>
</dbReference>
<protein>
    <recommendedName>
        <fullName evidence="3">NmrA-like domain-containing protein</fullName>
    </recommendedName>
</protein>
<dbReference type="RefSeq" id="XP_069203050.1">
    <property type="nucleotide sequence ID" value="XM_069345221.1"/>
</dbReference>
<evidence type="ECO:0000256" key="1">
    <source>
        <dbReference type="ARBA" id="ARBA00006328"/>
    </source>
</evidence>
<sequence>MSKNILVTGATGKQGGAVIDSLLDLPNASDYTILAVTRDARSGSAQKLAGKAASIKLVEGNLDDVPTLFKSASEVAKQPIWGVYSVQISMGKGVTFEGEVKQGCDLVDESVKHGVKHFVYSSVERGGDEKSWDTPTPVPHFQTKQLIEIHLRDHAAQMGWTILRPVAFMDNLQPAFPTKVFMTAVHNTLGDSKPMQWVATADIGYFAAQAFAKPEEWNHEAVGLAGAELTVPQLDKAFENATGSPLGTTFSFLGSALMWGVSELGHMIGWFGSDGYRADIPGLKKIHPGLIDMETWIKEKSAFKSK</sequence>
<evidence type="ECO:0000313" key="5">
    <source>
        <dbReference type="Proteomes" id="UP001562354"/>
    </source>
</evidence>
<feature type="domain" description="NmrA-like" evidence="3">
    <location>
        <begin position="1"/>
        <end position="251"/>
    </location>
</feature>
<dbReference type="EMBL" id="JBFMKM010000004">
    <property type="protein sequence ID" value="KAL1306778.1"/>
    <property type="molecule type" value="Genomic_DNA"/>
</dbReference>
<gene>
    <name evidence="4" type="ORF">AAFC00_005439</name>
</gene>
<accession>A0ABR3PKV8</accession>
<keyword evidence="2" id="KW-0521">NADP</keyword>
<organism evidence="4 5">
    <name type="scientific">Neodothiora populina</name>
    <dbReference type="NCBI Taxonomy" id="2781224"/>
    <lineage>
        <taxon>Eukaryota</taxon>
        <taxon>Fungi</taxon>
        <taxon>Dikarya</taxon>
        <taxon>Ascomycota</taxon>
        <taxon>Pezizomycotina</taxon>
        <taxon>Dothideomycetes</taxon>
        <taxon>Dothideomycetidae</taxon>
        <taxon>Dothideales</taxon>
        <taxon>Dothioraceae</taxon>
        <taxon>Neodothiora</taxon>
    </lineage>
</organism>
<dbReference type="InterPro" id="IPR036291">
    <property type="entry name" value="NAD(P)-bd_dom_sf"/>
</dbReference>
<dbReference type="PANTHER" id="PTHR42748">
    <property type="entry name" value="NITROGEN METABOLITE REPRESSION PROTEIN NMRA FAMILY MEMBER"/>
    <property type="match status" value="1"/>
</dbReference>
<dbReference type="PANTHER" id="PTHR42748:SF25">
    <property type="entry name" value="NMRA FAMILY PROTEIN"/>
    <property type="match status" value="1"/>
</dbReference>
<comment type="caution">
    <text evidence="4">The sequence shown here is derived from an EMBL/GenBank/DDBJ whole genome shotgun (WGS) entry which is preliminary data.</text>
</comment>
<proteinExistence type="inferred from homology"/>
<evidence type="ECO:0000259" key="3">
    <source>
        <dbReference type="Pfam" id="PF05368"/>
    </source>
</evidence>
<name>A0ABR3PKV8_9PEZI</name>